<sequence length="241" mass="27160">MWADKSGSSRQTTIRHDETLGSSSRYTPATTEQKQKFRSQPPELTGQTNDHFIRSEEQPELIFSNANVNPSIFSPLTGHQHSQAASFLSRPIEHPGDGAEIAAFLNSGMYNDEIHSDDLYTDSNTYTSYRHQADHDHSVAEKEILEQNLARLLGADDIVAYLSEARYSEDVYGLPPAVQALVKEAQKEVQEVQSDTQKAPRQAVERLQMIREHFMGRAKGNANVAAQQAHTLQEQDWDKFF</sequence>
<dbReference type="InParanoid" id="A0A162TKP5"/>
<dbReference type="OrthoDB" id="2351799at2759"/>
<protein>
    <submittedName>
        <fullName evidence="2">Uncharacterized protein</fullName>
    </submittedName>
</protein>
<accession>A0A162TKP5</accession>
<feature type="region of interest" description="Disordered" evidence="1">
    <location>
        <begin position="1"/>
        <end position="48"/>
    </location>
</feature>
<name>A0A162TKP5_PHYB8</name>
<dbReference type="EMBL" id="KV440997">
    <property type="protein sequence ID" value="OAD67893.1"/>
    <property type="molecule type" value="Genomic_DNA"/>
</dbReference>
<keyword evidence="3" id="KW-1185">Reference proteome</keyword>
<gene>
    <name evidence="2" type="ORF">PHYBLDRAFT_150980</name>
</gene>
<evidence type="ECO:0000256" key="1">
    <source>
        <dbReference type="SAM" id="MobiDB-lite"/>
    </source>
</evidence>
<feature type="compositionally biased region" description="Polar residues" evidence="1">
    <location>
        <begin position="20"/>
        <end position="32"/>
    </location>
</feature>
<dbReference type="VEuPathDB" id="FungiDB:PHYBLDRAFT_150980"/>
<proteinExistence type="predicted"/>
<dbReference type="RefSeq" id="XP_018285933.1">
    <property type="nucleotide sequence ID" value="XM_018432584.1"/>
</dbReference>
<evidence type="ECO:0000313" key="2">
    <source>
        <dbReference type="EMBL" id="OAD67893.1"/>
    </source>
</evidence>
<evidence type="ECO:0000313" key="3">
    <source>
        <dbReference type="Proteomes" id="UP000077315"/>
    </source>
</evidence>
<dbReference type="GeneID" id="28993490"/>
<dbReference type="Proteomes" id="UP000077315">
    <property type="component" value="Unassembled WGS sequence"/>
</dbReference>
<organism evidence="2 3">
    <name type="scientific">Phycomyces blakesleeanus (strain ATCC 8743b / DSM 1359 / FGSC 10004 / NBRC 33097 / NRRL 1555)</name>
    <dbReference type="NCBI Taxonomy" id="763407"/>
    <lineage>
        <taxon>Eukaryota</taxon>
        <taxon>Fungi</taxon>
        <taxon>Fungi incertae sedis</taxon>
        <taxon>Mucoromycota</taxon>
        <taxon>Mucoromycotina</taxon>
        <taxon>Mucoromycetes</taxon>
        <taxon>Mucorales</taxon>
        <taxon>Phycomycetaceae</taxon>
        <taxon>Phycomyces</taxon>
    </lineage>
</organism>
<reference evidence="3" key="1">
    <citation type="submission" date="2015-06" db="EMBL/GenBank/DDBJ databases">
        <title>Expansion of signal transduction pathways in fungi by whole-genome duplication.</title>
        <authorList>
            <consortium name="DOE Joint Genome Institute"/>
            <person name="Corrochano L.M."/>
            <person name="Kuo A."/>
            <person name="Marcet-Houben M."/>
            <person name="Polaino S."/>
            <person name="Salamov A."/>
            <person name="Villalobos J.M."/>
            <person name="Alvarez M.I."/>
            <person name="Avalos J."/>
            <person name="Benito E.P."/>
            <person name="Benoit I."/>
            <person name="Burger G."/>
            <person name="Camino L.P."/>
            <person name="Canovas D."/>
            <person name="Cerda-Olmedo E."/>
            <person name="Cheng J.-F."/>
            <person name="Dominguez A."/>
            <person name="Elias M."/>
            <person name="Eslava A.P."/>
            <person name="Glaser F."/>
            <person name="Grimwood J."/>
            <person name="Gutierrez G."/>
            <person name="Heitman J."/>
            <person name="Henrissat B."/>
            <person name="Iturriaga E.A."/>
            <person name="Lang B.F."/>
            <person name="Lavin J.L."/>
            <person name="Lee S."/>
            <person name="Li W."/>
            <person name="Lindquist E."/>
            <person name="Lopez-Garcia S."/>
            <person name="Luque E.M."/>
            <person name="Marcos A.T."/>
            <person name="Martin J."/>
            <person name="McCluskey K."/>
            <person name="Medina H.R."/>
            <person name="Miralles-Duran A."/>
            <person name="Miyazaki A."/>
            <person name="Munoz-Torres E."/>
            <person name="Oguiza J.A."/>
            <person name="Ohm R."/>
            <person name="Olmedo M."/>
            <person name="Orejas M."/>
            <person name="Ortiz-Castellanos L."/>
            <person name="Pisabarro A.G."/>
            <person name="Rodriguez-Romero J."/>
            <person name="Ruiz-Herrera J."/>
            <person name="Ruiz-Vazquez R."/>
            <person name="Sanz C."/>
            <person name="Schackwitz W."/>
            <person name="Schmutz J."/>
            <person name="Shahriari M."/>
            <person name="Shelest E."/>
            <person name="Silva-Franco F."/>
            <person name="Soanes D."/>
            <person name="Syed K."/>
            <person name="Tagua V.G."/>
            <person name="Talbot N.J."/>
            <person name="Thon M."/>
            <person name="De vries R.P."/>
            <person name="Wiebenga A."/>
            <person name="Yadav J.S."/>
            <person name="Braun E.L."/>
            <person name="Baker S."/>
            <person name="Garre V."/>
            <person name="Horwitz B."/>
            <person name="Torres-Martinez S."/>
            <person name="Idnurm A."/>
            <person name="Herrera-Estrella A."/>
            <person name="Gabaldon T."/>
            <person name="Grigoriev I.V."/>
        </authorList>
    </citation>
    <scope>NUCLEOTIDE SEQUENCE [LARGE SCALE GENOMIC DNA]</scope>
    <source>
        <strain evidence="3">NRRL 1555(-)</strain>
    </source>
</reference>
<feature type="compositionally biased region" description="Polar residues" evidence="1">
    <location>
        <begin position="1"/>
        <end position="12"/>
    </location>
</feature>
<dbReference type="AlphaFoldDB" id="A0A162TKP5"/>